<dbReference type="CDD" id="cd05374">
    <property type="entry name" value="17beta-HSD-like_SDR_c"/>
    <property type="match status" value="1"/>
</dbReference>
<dbReference type="KEGG" id="spib:G8759_16345"/>
<dbReference type="RefSeq" id="WP_167209755.1">
    <property type="nucleotide sequence ID" value="NZ_CP050063.1"/>
</dbReference>
<keyword evidence="3" id="KW-1185">Reference proteome</keyword>
<dbReference type="InterPro" id="IPR036291">
    <property type="entry name" value="NAD(P)-bd_dom_sf"/>
</dbReference>
<dbReference type="Pfam" id="PF00106">
    <property type="entry name" value="adh_short"/>
    <property type="match status" value="1"/>
</dbReference>
<reference evidence="2 3" key="1">
    <citation type="submission" date="2020-03" db="EMBL/GenBank/DDBJ databases">
        <authorList>
            <person name="Kim M.K."/>
        </authorList>
    </citation>
    <scope>NUCLEOTIDE SEQUENCE [LARGE SCALE GENOMIC DNA]</scope>
    <source>
        <strain evidence="2 3">BT328</strain>
    </source>
</reference>
<organism evidence="2 3">
    <name type="scientific">Spirosoma aureum</name>
    <dbReference type="NCBI Taxonomy" id="2692134"/>
    <lineage>
        <taxon>Bacteria</taxon>
        <taxon>Pseudomonadati</taxon>
        <taxon>Bacteroidota</taxon>
        <taxon>Cytophagia</taxon>
        <taxon>Cytophagales</taxon>
        <taxon>Cytophagaceae</taxon>
        <taxon>Spirosoma</taxon>
    </lineage>
</organism>
<accession>A0A6G9APD7</accession>
<proteinExistence type="inferred from homology"/>
<dbReference type="SUPFAM" id="SSF51735">
    <property type="entry name" value="NAD(P)-binding Rossmann-fold domains"/>
    <property type="match status" value="1"/>
</dbReference>
<dbReference type="Gene3D" id="3.40.50.720">
    <property type="entry name" value="NAD(P)-binding Rossmann-like Domain"/>
    <property type="match status" value="1"/>
</dbReference>
<evidence type="ECO:0000256" key="1">
    <source>
        <dbReference type="RuleBase" id="RU000363"/>
    </source>
</evidence>
<sequence length="287" mass="30722">MKKTILITGTSTGFGKLTAITLSKAGHTVIAAMRGTTGKNEAVAKELSTLPNIDVIELDVTSDDSVNQAIQQTLAKYGHIDVLVNNAGVSGFGITEGYSIDQVKSMFDVNFYGVLRTYKAVLPAMRAAKNGLIINLTTGASGFALPFMVPYMASKFAVETIAEGIQSELKPYGIENVTIPSGVYPTEMVNGTKAGLNADLGDIVATYGENATEPFNQMGSALFGKMAEYKMNPQTIADGILALVEMEKGTRPLRFPLDAVAQGTDREFIQARADIKAKWAKNYGFKL</sequence>
<dbReference type="PRINTS" id="PR00081">
    <property type="entry name" value="GDHRDH"/>
</dbReference>
<dbReference type="InterPro" id="IPR051911">
    <property type="entry name" value="SDR_oxidoreductase"/>
</dbReference>
<dbReference type="PRINTS" id="PR00080">
    <property type="entry name" value="SDRFAMILY"/>
</dbReference>
<dbReference type="Proteomes" id="UP000501802">
    <property type="component" value="Chromosome"/>
</dbReference>
<evidence type="ECO:0000313" key="2">
    <source>
        <dbReference type="EMBL" id="QIP14073.1"/>
    </source>
</evidence>
<comment type="similarity">
    <text evidence="1">Belongs to the short-chain dehydrogenases/reductases (SDR) family.</text>
</comment>
<evidence type="ECO:0000313" key="3">
    <source>
        <dbReference type="Proteomes" id="UP000501802"/>
    </source>
</evidence>
<dbReference type="PANTHER" id="PTHR43976:SF9">
    <property type="entry name" value="OXIDOREDUCTASE"/>
    <property type="match status" value="1"/>
</dbReference>
<dbReference type="InterPro" id="IPR002347">
    <property type="entry name" value="SDR_fam"/>
</dbReference>
<gene>
    <name evidence="2" type="ORF">G8759_16345</name>
</gene>
<protein>
    <submittedName>
        <fullName evidence="2">SDR family oxidoreductase</fullName>
    </submittedName>
</protein>
<dbReference type="EMBL" id="CP050063">
    <property type="protein sequence ID" value="QIP14073.1"/>
    <property type="molecule type" value="Genomic_DNA"/>
</dbReference>
<dbReference type="AlphaFoldDB" id="A0A6G9APD7"/>
<dbReference type="PANTHER" id="PTHR43976">
    <property type="entry name" value="SHORT CHAIN DEHYDROGENASE"/>
    <property type="match status" value="1"/>
</dbReference>
<name>A0A6G9APD7_9BACT</name>